<evidence type="ECO:0000256" key="1">
    <source>
        <dbReference type="SAM" id="Phobius"/>
    </source>
</evidence>
<feature type="transmembrane region" description="Helical" evidence="1">
    <location>
        <begin position="46"/>
        <end position="66"/>
    </location>
</feature>
<reference evidence="2 3" key="1">
    <citation type="submission" date="2022-06" db="EMBL/GenBank/DDBJ databases">
        <title>Genomic Encyclopedia of Type Strains, Phase I: the one thousand microbial genomes (KMG-I) project.</title>
        <authorList>
            <person name="Kyrpides N."/>
        </authorList>
    </citation>
    <scope>NUCLEOTIDE SEQUENCE [LARGE SCALE GENOMIC DNA]</scope>
    <source>
        <strain evidence="2 3">DSM 43889</strain>
    </source>
</reference>
<keyword evidence="3" id="KW-1185">Reference proteome</keyword>
<keyword evidence="1" id="KW-1133">Transmembrane helix</keyword>
<evidence type="ECO:0000313" key="2">
    <source>
        <dbReference type="EMBL" id="MCP2330615.1"/>
    </source>
</evidence>
<gene>
    <name evidence="2" type="ORF">G443_000885</name>
</gene>
<organism evidence="2 3">
    <name type="scientific">Actinoalloteichus caeruleus DSM 43889</name>
    <dbReference type="NCBI Taxonomy" id="1120930"/>
    <lineage>
        <taxon>Bacteria</taxon>
        <taxon>Bacillati</taxon>
        <taxon>Actinomycetota</taxon>
        <taxon>Actinomycetes</taxon>
        <taxon>Pseudonocardiales</taxon>
        <taxon>Pseudonocardiaceae</taxon>
        <taxon>Actinoalloteichus</taxon>
        <taxon>Actinoalloteichus cyanogriseus</taxon>
    </lineage>
</organism>
<proteinExistence type="predicted"/>
<keyword evidence="1" id="KW-0472">Membrane</keyword>
<dbReference type="Proteomes" id="UP000791080">
    <property type="component" value="Unassembled WGS sequence"/>
</dbReference>
<name>A0ABT1JDN9_ACTCY</name>
<protein>
    <submittedName>
        <fullName evidence="2">Uncharacterized protein</fullName>
    </submittedName>
</protein>
<dbReference type="EMBL" id="AUBJ02000001">
    <property type="protein sequence ID" value="MCP2330615.1"/>
    <property type="molecule type" value="Genomic_DNA"/>
</dbReference>
<evidence type="ECO:0000313" key="3">
    <source>
        <dbReference type="Proteomes" id="UP000791080"/>
    </source>
</evidence>
<keyword evidence="1" id="KW-0812">Transmembrane</keyword>
<sequence length="86" mass="9335">MRTGKIGAPFRIRAAPSPHCGDGRFPVAAARAVVVRAPPVDLVPELGILLIVITSSLVVGLPAECWRPRTRRRARSQREQREPCAG</sequence>
<comment type="caution">
    <text evidence="2">The sequence shown here is derived from an EMBL/GenBank/DDBJ whole genome shotgun (WGS) entry which is preliminary data.</text>
</comment>
<accession>A0ABT1JDN9</accession>